<reference evidence="2" key="1">
    <citation type="submission" date="2020-04" db="EMBL/GenBank/DDBJ databases">
        <authorList>
            <person name="Chiriac C."/>
            <person name="Salcher M."/>
            <person name="Ghai R."/>
            <person name="Kavagutti S V."/>
        </authorList>
    </citation>
    <scope>NUCLEOTIDE SEQUENCE</scope>
</reference>
<evidence type="ECO:0000313" key="3">
    <source>
        <dbReference type="EMBL" id="CAB4157522.1"/>
    </source>
</evidence>
<evidence type="ECO:0000313" key="2">
    <source>
        <dbReference type="EMBL" id="CAB4141394.1"/>
    </source>
</evidence>
<sequence>MTTVYVTNRSEKPLIDEYAFQTYKFPVNEAVEVDIAVARHLFGYEQEDKLPAMVRIGLCISTNDIEDALKRLEKFEITQDKPKQDRFLSPGDDSVTPLVPKGRGERKVVQAA</sequence>
<gene>
    <name evidence="2" type="ORF">UFOVP414_47</name>
    <name evidence="3" type="ORF">UFOVP687_9</name>
</gene>
<accession>A0A6J5M3M2</accession>
<proteinExistence type="predicted"/>
<organism evidence="2">
    <name type="scientific">uncultured Caudovirales phage</name>
    <dbReference type="NCBI Taxonomy" id="2100421"/>
    <lineage>
        <taxon>Viruses</taxon>
        <taxon>Duplodnaviria</taxon>
        <taxon>Heunggongvirae</taxon>
        <taxon>Uroviricota</taxon>
        <taxon>Caudoviricetes</taxon>
        <taxon>Peduoviridae</taxon>
        <taxon>Maltschvirus</taxon>
        <taxon>Maltschvirus maltsch</taxon>
    </lineage>
</organism>
<feature type="compositionally biased region" description="Basic and acidic residues" evidence="1">
    <location>
        <begin position="102"/>
        <end position="112"/>
    </location>
</feature>
<evidence type="ECO:0000256" key="1">
    <source>
        <dbReference type="SAM" id="MobiDB-lite"/>
    </source>
</evidence>
<feature type="region of interest" description="Disordered" evidence="1">
    <location>
        <begin position="83"/>
        <end position="112"/>
    </location>
</feature>
<dbReference type="EMBL" id="LR796665">
    <property type="protein sequence ID" value="CAB4157522.1"/>
    <property type="molecule type" value="Genomic_DNA"/>
</dbReference>
<name>A0A6J5M3M2_9CAUD</name>
<protein>
    <submittedName>
        <fullName evidence="2">Uncharacterized protein</fullName>
    </submittedName>
</protein>
<dbReference type="EMBL" id="LR796389">
    <property type="protein sequence ID" value="CAB4141394.1"/>
    <property type="molecule type" value="Genomic_DNA"/>
</dbReference>